<dbReference type="InterPro" id="IPR003010">
    <property type="entry name" value="C-N_Hydrolase"/>
</dbReference>
<dbReference type="EMBL" id="AJWJ01000957">
    <property type="protein sequence ID" value="KAF2068498.1"/>
    <property type="molecule type" value="Genomic_DNA"/>
</dbReference>
<dbReference type="SUPFAM" id="SSF56317">
    <property type="entry name" value="Carbon-nitrogen hydrolase"/>
    <property type="match status" value="1"/>
</dbReference>
<keyword evidence="2" id="KW-0378">Hydrolase</keyword>
<feature type="chain" id="PRO_5035229257" description="CN hydrolase domain-containing protein" evidence="3">
    <location>
        <begin position="16"/>
        <end position="461"/>
    </location>
</feature>
<feature type="domain" description="CN hydrolase" evidence="4">
    <location>
        <begin position="19"/>
        <end position="293"/>
    </location>
</feature>
<dbReference type="AlphaFoldDB" id="A0A8J4PK80"/>
<dbReference type="Pfam" id="PF19018">
    <property type="entry name" value="Vanin_C"/>
    <property type="match status" value="1"/>
</dbReference>
<dbReference type="Proteomes" id="UP000695562">
    <property type="component" value="Unassembled WGS sequence"/>
</dbReference>
<keyword evidence="3" id="KW-0732">Signal</keyword>
<feature type="signal peptide" evidence="3">
    <location>
        <begin position="1"/>
        <end position="15"/>
    </location>
</feature>
<reference evidence="5" key="1">
    <citation type="submission" date="2020-01" db="EMBL/GenBank/DDBJ databases">
        <title>Development of genomics and gene disruption for Polysphondylium violaceum indicates a role for the polyketide synthase stlB in stalk morphogenesis.</title>
        <authorList>
            <person name="Narita B."/>
            <person name="Kawabe Y."/>
            <person name="Kin K."/>
            <person name="Saito T."/>
            <person name="Gibbs R."/>
            <person name="Kuspa A."/>
            <person name="Muzny D."/>
            <person name="Queller D."/>
            <person name="Richards S."/>
            <person name="Strassman J."/>
            <person name="Sucgang R."/>
            <person name="Worley K."/>
            <person name="Schaap P."/>
        </authorList>
    </citation>
    <scope>NUCLEOTIDE SEQUENCE</scope>
    <source>
        <strain evidence="5">QSvi11</strain>
    </source>
</reference>
<organism evidence="5 6">
    <name type="scientific">Polysphondylium violaceum</name>
    <dbReference type="NCBI Taxonomy" id="133409"/>
    <lineage>
        <taxon>Eukaryota</taxon>
        <taxon>Amoebozoa</taxon>
        <taxon>Evosea</taxon>
        <taxon>Eumycetozoa</taxon>
        <taxon>Dictyostelia</taxon>
        <taxon>Dictyosteliales</taxon>
        <taxon>Dictyosteliaceae</taxon>
        <taxon>Polysphondylium</taxon>
    </lineage>
</organism>
<comment type="similarity">
    <text evidence="1">Belongs to the carbon-nitrogen hydrolase superfamily. BTD/VNN family.</text>
</comment>
<evidence type="ECO:0000313" key="6">
    <source>
        <dbReference type="Proteomes" id="UP000695562"/>
    </source>
</evidence>
<evidence type="ECO:0000256" key="1">
    <source>
        <dbReference type="ARBA" id="ARBA00008225"/>
    </source>
</evidence>
<dbReference type="Pfam" id="PF00795">
    <property type="entry name" value="CN_hydrolase"/>
    <property type="match status" value="1"/>
</dbReference>
<dbReference type="PANTHER" id="PTHR10609">
    <property type="entry name" value="BIOTINIDASE-RELATED"/>
    <property type="match status" value="1"/>
</dbReference>
<dbReference type="OrthoDB" id="10250282at2759"/>
<dbReference type="GO" id="GO:0016787">
    <property type="term" value="F:hydrolase activity"/>
    <property type="evidence" value="ECO:0007669"/>
    <property type="project" value="UniProtKB-KW"/>
</dbReference>
<accession>A0A8J4PK80</accession>
<name>A0A8J4PK80_9MYCE</name>
<dbReference type="InterPro" id="IPR043957">
    <property type="entry name" value="Vanin_C"/>
</dbReference>
<dbReference type="InterPro" id="IPR040154">
    <property type="entry name" value="Biotinidase/VNN"/>
</dbReference>
<evidence type="ECO:0000313" key="5">
    <source>
        <dbReference type="EMBL" id="KAF2068498.1"/>
    </source>
</evidence>
<sequence>MFFLVLFLLISTVCSQDYYTAAVIDYSPHLISSPSELSITLNEFNNFCKIASQKGAQIIIFPEYGLLSQRGLNRDNILPYLEYIPDPKSSTQPIIPCGNIEFKNRTIMKTLSCIAKQNNIVVVADMGDIKPCTNSSSTNDCPSDGRFQFNTLVAFSETGELIARYHKYNLYNEHFFDPSPSVEISTFTTSFNVTFGMFICFDIMFEHPAYDLVLQKVQNFVYSTKWVNSNYLLAVQAQQSWSGQNKVNLLASNIGLSIKTSGSGIYSNGEILASTFNPTFNKSSRMLISQVPKIPKQQMTTIEMSLNIRAVVKESMIPISAIPPHDITIVTFVPELNQKKSIQILANNNNLTCEFSYSGARNHHFHTPTLGLLAFAGEIEGGHQVELCAVSLCNNSTKDSCLEYIFNSGIQIDSFSIKGSYKKDQHMIPIVNTSPPLKQLPKYESPSPIYSIKNLKKSFIG</sequence>
<comment type="caution">
    <text evidence="5">The sequence shown here is derived from an EMBL/GenBank/DDBJ whole genome shotgun (WGS) entry which is preliminary data.</text>
</comment>
<feature type="non-terminal residue" evidence="5">
    <location>
        <position position="1"/>
    </location>
</feature>
<keyword evidence="6" id="KW-1185">Reference proteome</keyword>
<proteinExistence type="inferred from homology"/>
<dbReference type="PANTHER" id="PTHR10609:SF27">
    <property type="entry name" value="CN HYDROLASE DOMAIN-CONTAINING PROTEIN-RELATED"/>
    <property type="match status" value="1"/>
</dbReference>
<dbReference type="Gene3D" id="3.60.110.10">
    <property type="entry name" value="Carbon-nitrogen hydrolase"/>
    <property type="match status" value="1"/>
</dbReference>
<gene>
    <name evidence="5" type="ORF">CYY_010174</name>
</gene>
<protein>
    <recommendedName>
        <fullName evidence="4">CN hydrolase domain-containing protein</fullName>
    </recommendedName>
</protein>
<evidence type="ECO:0000256" key="2">
    <source>
        <dbReference type="ARBA" id="ARBA00022801"/>
    </source>
</evidence>
<evidence type="ECO:0000259" key="4">
    <source>
        <dbReference type="PROSITE" id="PS50263"/>
    </source>
</evidence>
<dbReference type="InterPro" id="IPR036526">
    <property type="entry name" value="C-N_Hydrolase_sf"/>
</dbReference>
<evidence type="ECO:0000256" key="3">
    <source>
        <dbReference type="SAM" id="SignalP"/>
    </source>
</evidence>
<dbReference type="PROSITE" id="PS50263">
    <property type="entry name" value="CN_HYDROLASE"/>
    <property type="match status" value="1"/>
</dbReference>